<protein>
    <recommendedName>
        <fullName evidence="8">Fork-head domain-containing protein</fullName>
    </recommendedName>
</protein>
<dbReference type="PROSITE" id="PS00658">
    <property type="entry name" value="FORK_HEAD_2"/>
    <property type="match status" value="1"/>
</dbReference>
<evidence type="ECO:0000313" key="10">
    <source>
        <dbReference type="Proteomes" id="UP001186944"/>
    </source>
</evidence>
<feature type="region of interest" description="Disordered" evidence="7">
    <location>
        <begin position="342"/>
        <end position="406"/>
    </location>
</feature>
<dbReference type="GO" id="GO:0005634">
    <property type="term" value="C:nucleus"/>
    <property type="evidence" value="ECO:0007669"/>
    <property type="project" value="UniProtKB-SubCell"/>
</dbReference>
<dbReference type="SMART" id="SM00339">
    <property type="entry name" value="FH"/>
    <property type="match status" value="1"/>
</dbReference>
<dbReference type="GO" id="GO:0000978">
    <property type="term" value="F:RNA polymerase II cis-regulatory region sequence-specific DNA binding"/>
    <property type="evidence" value="ECO:0007669"/>
    <property type="project" value="TreeGrafter"/>
</dbReference>
<organism evidence="9 10">
    <name type="scientific">Pinctada imbricata</name>
    <name type="common">Atlantic pearl-oyster</name>
    <name type="synonym">Pinctada martensii</name>
    <dbReference type="NCBI Taxonomy" id="66713"/>
    <lineage>
        <taxon>Eukaryota</taxon>
        <taxon>Metazoa</taxon>
        <taxon>Spiralia</taxon>
        <taxon>Lophotrochozoa</taxon>
        <taxon>Mollusca</taxon>
        <taxon>Bivalvia</taxon>
        <taxon>Autobranchia</taxon>
        <taxon>Pteriomorphia</taxon>
        <taxon>Pterioida</taxon>
        <taxon>Pterioidea</taxon>
        <taxon>Pteriidae</taxon>
        <taxon>Pinctada</taxon>
    </lineage>
</organism>
<feature type="compositionally biased region" description="Low complexity" evidence="7">
    <location>
        <begin position="348"/>
        <end position="376"/>
    </location>
</feature>
<keyword evidence="2" id="KW-0805">Transcription regulation</keyword>
<evidence type="ECO:0000256" key="5">
    <source>
        <dbReference type="ARBA" id="ARBA00023242"/>
    </source>
</evidence>
<comment type="caution">
    <text evidence="9">The sequence shown here is derived from an EMBL/GenBank/DDBJ whole genome shotgun (WGS) entry which is preliminary data.</text>
</comment>
<comment type="subcellular location">
    <subcellularLocation>
        <location evidence="1 6">Nucleus</location>
    </subcellularLocation>
</comment>
<dbReference type="CDD" id="cd20052">
    <property type="entry name" value="FH_FOXJ3"/>
    <property type="match status" value="1"/>
</dbReference>
<keyword evidence="5 6" id="KW-0539">Nucleus</keyword>
<keyword evidence="10" id="KW-1185">Reference proteome</keyword>
<evidence type="ECO:0000256" key="2">
    <source>
        <dbReference type="ARBA" id="ARBA00023015"/>
    </source>
</evidence>
<feature type="compositionally biased region" description="Polar residues" evidence="7">
    <location>
        <begin position="378"/>
        <end position="392"/>
    </location>
</feature>
<evidence type="ECO:0000259" key="8">
    <source>
        <dbReference type="PROSITE" id="PS50039"/>
    </source>
</evidence>
<dbReference type="InterPro" id="IPR001766">
    <property type="entry name" value="Fork_head_dom"/>
</dbReference>
<dbReference type="SUPFAM" id="SSF46785">
    <property type="entry name" value="Winged helix' DNA-binding domain"/>
    <property type="match status" value="1"/>
</dbReference>
<dbReference type="InterPro" id="IPR036388">
    <property type="entry name" value="WH-like_DNA-bd_sf"/>
</dbReference>
<dbReference type="InterPro" id="IPR030456">
    <property type="entry name" value="TF_fork_head_CS_2"/>
</dbReference>
<evidence type="ECO:0000256" key="6">
    <source>
        <dbReference type="PROSITE-ProRule" id="PRU00089"/>
    </source>
</evidence>
<dbReference type="PRINTS" id="PR00053">
    <property type="entry name" value="FORKHEAD"/>
</dbReference>
<dbReference type="Proteomes" id="UP001186944">
    <property type="component" value="Unassembled WGS sequence"/>
</dbReference>
<evidence type="ECO:0000256" key="1">
    <source>
        <dbReference type="ARBA" id="ARBA00004123"/>
    </source>
</evidence>
<dbReference type="PANTHER" id="PTHR46078">
    <property type="entry name" value="FORKHEAD BOX PROTEIN J2 FAMILY MEMBER"/>
    <property type="match status" value="1"/>
</dbReference>
<dbReference type="PROSITE" id="PS50039">
    <property type="entry name" value="FORK_HEAD_3"/>
    <property type="match status" value="1"/>
</dbReference>
<dbReference type="EMBL" id="VSWD01000004">
    <property type="protein sequence ID" value="KAK3105272.1"/>
    <property type="molecule type" value="Genomic_DNA"/>
</dbReference>
<dbReference type="InterPro" id="IPR018122">
    <property type="entry name" value="TF_fork_head_CS_1"/>
</dbReference>
<evidence type="ECO:0000256" key="7">
    <source>
        <dbReference type="SAM" id="MobiDB-lite"/>
    </source>
</evidence>
<dbReference type="PANTHER" id="PTHR46078:SF2">
    <property type="entry name" value="FORK-HEAD DOMAIN-CONTAINING PROTEIN"/>
    <property type="match status" value="1"/>
</dbReference>
<accession>A0AA88YI29</accession>
<dbReference type="InterPro" id="IPR036390">
    <property type="entry name" value="WH_DNA-bd_sf"/>
</dbReference>
<feature type="domain" description="Fork-head" evidence="8">
    <location>
        <begin position="75"/>
        <end position="170"/>
    </location>
</feature>
<keyword evidence="3 6" id="KW-0238">DNA-binding</keyword>
<feature type="region of interest" description="Disordered" evidence="7">
    <location>
        <begin position="29"/>
        <end position="74"/>
    </location>
</feature>
<sequence>MASELESSLTAMDWLPRLTVGGAMAGANVGKDGTANSTINKGQGGAIAMRKSPNSPLDTTATLDQNDSTGHRDGKPPYSYANLITFAINSTRKKKMTLSEIYQWICDNFPYYKDAGNGWKNSIRHNLSLNKCFLKVPRSKDDPGKGSYWAIDSNPPDDSLPARHKKRKLIMGEWASPYSPESGVGLNNSSNSLSTAPTLASVNVQNSADVLAQNQAHSVGQISQSQPQVVPSGGSSFLDANGGLEDLSASFRTLYKNMFEGTQGSGLNVSTDWLQNVDALKESLKLAGSGSYDLNNIDISQFQGLMDTMKMADQNNWSLNPEQFENLASSLNTFFNQATVSNPQTVQPTTGTEGSGFTPSSSSTLTPLSNNTSHLTVPSMSDTSSVSPQLSPRSLGGYSPRPNQNVIVQPTQTAQFTIKDDIEEDEFNWDKLL</sequence>
<dbReference type="Pfam" id="PF00250">
    <property type="entry name" value="Forkhead"/>
    <property type="match status" value="1"/>
</dbReference>
<evidence type="ECO:0000256" key="4">
    <source>
        <dbReference type="ARBA" id="ARBA00023163"/>
    </source>
</evidence>
<dbReference type="Gene3D" id="1.10.10.10">
    <property type="entry name" value="Winged helix-like DNA-binding domain superfamily/Winged helix DNA-binding domain"/>
    <property type="match status" value="1"/>
</dbReference>
<dbReference type="InterPro" id="IPR045912">
    <property type="entry name" value="FOXJ2/3-like"/>
</dbReference>
<name>A0AA88YI29_PINIB</name>
<dbReference type="PROSITE" id="PS00657">
    <property type="entry name" value="FORK_HEAD_1"/>
    <property type="match status" value="1"/>
</dbReference>
<gene>
    <name evidence="9" type="ORF">FSP39_021415</name>
</gene>
<reference evidence="9" key="1">
    <citation type="submission" date="2019-08" db="EMBL/GenBank/DDBJ databases">
        <title>The improved chromosome-level genome for the pearl oyster Pinctada fucata martensii using PacBio sequencing and Hi-C.</title>
        <authorList>
            <person name="Zheng Z."/>
        </authorList>
    </citation>
    <scope>NUCLEOTIDE SEQUENCE</scope>
    <source>
        <strain evidence="9">ZZ-2019</strain>
        <tissue evidence="9">Adductor muscle</tissue>
    </source>
</reference>
<dbReference type="AlphaFoldDB" id="A0AA88YI29"/>
<evidence type="ECO:0000313" key="9">
    <source>
        <dbReference type="EMBL" id="KAK3105272.1"/>
    </source>
</evidence>
<proteinExistence type="predicted"/>
<keyword evidence="4" id="KW-0804">Transcription</keyword>
<dbReference type="GO" id="GO:0000981">
    <property type="term" value="F:DNA-binding transcription factor activity, RNA polymerase II-specific"/>
    <property type="evidence" value="ECO:0007669"/>
    <property type="project" value="TreeGrafter"/>
</dbReference>
<feature type="compositionally biased region" description="Polar residues" evidence="7">
    <location>
        <begin position="52"/>
        <end position="68"/>
    </location>
</feature>
<feature type="DNA-binding region" description="Fork-head" evidence="6">
    <location>
        <begin position="75"/>
        <end position="170"/>
    </location>
</feature>
<evidence type="ECO:0000256" key="3">
    <source>
        <dbReference type="ARBA" id="ARBA00023125"/>
    </source>
</evidence>
<dbReference type="FunFam" id="1.10.10.10:FF:000088">
    <property type="entry name" value="Forkhead box protein J3"/>
    <property type="match status" value="1"/>
</dbReference>